<dbReference type="EMBL" id="FNGE01000001">
    <property type="protein sequence ID" value="SDK54218.1"/>
    <property type="molecule type" value="Genomic_DNA"/>
</dbReference>
<dbReference type="RefSeq" id="WP_090751946.1">
    <property type="nucleotide sequence ID" value="NZ_FNGE01000001.1"/>
</dbReference>
<gene>
    <name evidence="2" type="ORF">SAMN04487971_101311</name>
</gene>
<feature type="compositionally biased region" description="Basic and acidic residues" evidence="1">
    <location>
        <begin position="186"/>
        <end position="230"/>
    </location>
</feature>
<reference evidence="3" key="1">
    <citation type="submission" date="2016-10" db="EMBL/GenBank/DDBJ databases">
        <authorList>
            <person name="Varghese N."/>
            <person name="Submissions S."/>
        </authorList>
    </citation>
    <scope>NUCLEOTIDE SEQUENCE [LARGE SCALE GENOMIC DNA]</scope>
    <source>
        <strain evidence="3">CGMCC 1.7655</strain>
    </source>
</reference>
<feature type="compositionally biased region" description="Low complexity" evidence="1">
    <location>
        <begin position="155"/>
        <end position="175"/>
    </location>
</feature>
<dbReference type="Proteomes" id="UP000199555">
    <property type="component" value="Unassembled WGS sequence"/>
</dbReference>
<evidence type="ECO:0000313" key="3">
    <source>
        <dbReference type="Proteomes" id="UP000199555"/>
    </source>
</evidence>
<dbReference type="OrthoDB" id="9970542at2"/>
<dbReference type="STRING" id="525640.SAMN04487971_101311"/>
<proteinExistence type="predicted"/>
<evidence type="ECO:0000313" key="2">
    <source>
        <dbReference type="EMBL" id="SDK54218.1"/>
    </source>
</evidence>
<feature type="region of interest" description="Disordered" evidence="1">
    <location>
        <begin position="1"/>
        <end position="35"/>
    </location>
</feature>
<sequence length="243" mass="24924">MAKVAKPDEAGGGGSDDAETLIARSRQPALGRQADRALGALARKIRALRDETRAQGGDEQGIKDLGAALRRVRAEIARRGEAASDEEAGDQEPVPTGAAETAGAGGARAPRSPGIRTGRPGARKMPKPQRAEPQSGEPAGDTAAEPVRAPKMSRAEAGATAPEAPAAGARRAGGMTPPPAKVDAGGAREDKAEKKARKEAEKAERKRVKEAEKAEEKATRKAQKEAEKAGRKAGKGPGDSAAS</sequence>
<dbReference type="AlphaFoldDB" id="A0A1G9CRG8"/>
<organism evidence="2 3">
    <name type="scientific">Paracoccus chinensis</name>
    <dbReference type="NCBI Taxonomy" id="525640"/>
    <lineage>
        <taxon>Bacteria</taxon>
        <taxon>Pseudomonadati</taxon>
        <taxon>Pseudomonadota</taxon>
        <taxon>Alphaproteobacteria</taxon>
        <taxon>Rhodobacterales</taxon>
        <taxon>Paracoccaceae</taxon>
        <taxon>Paracoccus</taxon>
    </lineage>
</organism>
<feature type="region of interest" description="Disordered" evidence="1">
    <location>
        <begin position="78"/>
        <end position="243"/>
    </location>
</feature>
<feature type="compositionally biased region" description="Low complexity" evidence="1">
    <location>
        <begin position="95"/>
        <end position="111"/>
    </location>
</feature>
<keyword evidence="3" id="KW-1185">Reference proteome</keyword>
<evidence type="ECO:0008006" key="4">
    <source>
        <dbReference type="Google" id="ProtNLM"/>
    </source>
</evidence>
<name>A0A1G9CRG8_9RHOB</name>
<accession>A0A1G9CRG8</accession>
<evidence type="ECO:0000256" key="1">
    <source>
        <dbReference type="SAM" id="MobiDB-lite"/>
    </source>
</evidence>
<protein>
    <recommendedName>
        <fullName evidence="4">Colicin import membrane protein</fullName>
    </recommendedName>
</protein>